<proteinExistence type="predicted"/>
<keyword evidence="2" id="KW-1185">Reference proteome</keyword>
<evidence type="ECO:0000313" key="2">
    <source>
        <dbReference type="Proteomes" id="UP000814033"/>
    </source>
</evidence>
<protein>
    <submittedName>
        <fullName evidence="1">Uncharacterized protein</fullName>
    </submittedName>
</protein>
<evidence type="ECO:0000313" key="1">
    <source>
        <dbReference type="EMBL" id="KAI0044528.1"/>
    </source>
</evidence>
<reference evidence="1" key="1">
    <citation type="submission" date="2021-02" db="EMBL/GenBank/DDBJ databases">
        <authorList>
            <consortium name="DOE Joint Genome Institute"/>
            <person name="Ahrendt S."/>
            <person name="Looney B.P."/>
            <person name="Miyauchi S."/>
            <person name="Morin E."/>
            <person name="Drula E."/>
            <person name="Courty P.E."/>
            <person name="Chicoki N."/>
            <person name="Fauchery L."/>
            <person name="Kohler A."/>
            <person name="Kuo A."/>
            <person name="Labutti K."/>
            <person name="Pangilinan J."/>
            <person name="Lipzen A."/>
            <person name="Riley R."/>
            <person name="Andreopoulos W."/>
            <person name="He G."/>
            <person name="Johnson J."/>
            <person name="Barry K.W."/>
            <person name="Grigoriev I.V."/>
            <person name="Nagy L."/>
            <person name="Hibbett D."/>
            <person name="Henrissat B."/>
            <person name="Matheny P.B."/>
            <person name="Labbe J."/>
            <person name="Martin F."/>
        </authorList>
    </citation>
    <scope>NUCLEOTIDE SEQUENCE</scope>
    <source>
        <strain evidence="1">FP105234-sp</strain>
    </source>
</reference>
<gene>
    <name evidence="1" type="ORF">FA95DRAFT_253830</name>
</gene>
<reference evidence="1" key="2">
    <citation type="journal article" date="2022" name="New Phytol.">
        <title>Evolutionary transition to the ectomycorrhizal habit in the genomes of a hyperdiverse lineage of mushroom-forming fungi.</title>
        <authorList>
            <person name="Looney B."/>
            <person name="Miyauchi S."/>
            <person name="Morin E."/>
            <person name="Drula E."/>
            <person name="Courty P.E."/>
            <person name="Kohler A."/>
            <person name="Kuo A."/>
            <person name="LaButti K."/>
            <person name="Pangilinan J."/>
            <person name="Lipzen A."/>
            <person name="Riley R."/>
            <person name="Andreopoulos W."/>
            <person name="He G."/>
            <person name="Johnson J."/>
            <person name="Nolan M."/>
            <person name="Tritt A."/>
            <person name="Barry K.W."/>
            <person name="Grigoriev I.V."/>
            <person name="Nagy L.G."/>
            <person name="Hibbett D."/>
            <person name="Henrissat B."/>
            <person name="Matheny P.B."/>
            <person name="Labbe J."/>
            <person name="Martin F.M."/>
        </authorList>
    </citation>
    <scope>NUCLEOTIDE SEQUENCE</scope>
    <source>
        <strain evidence="1">FP105234-sp</strain>
    </source>
</reference>
<accession>A0ACB8RLZ0</accession>
<dbReference type="Proteomes" id="UP000814033">
    <property type="component" value="Unassembled WGS sequence"/>
</dbReference>
<dbReference type="EMBL" id="MU275980">
    <property type="protein sequence ID" value="KAI0044528.1"/>
    <property type="molecule type" value="Genomic_DNA"/>
</dbReference>
<name>A0ACB8RLZ0_9AGAM</name>
<organism evidence="1 2">
    <name type="scientific">Auriscalpium vulgare</name>
    <dbReference type="NCBI Taxonomy" id="40419"/>
    <lineage>
        <taxon>Eukaryota</taxon>
        <taxon>Fungi</taxon>
        <taxon>Dikarya</taxon>
        <taxon>Basidiomycota</taxon>
        <taxon>Agaricomycotina</taxon>
        <taxon>Agaricomycetes</taxon>
        <taxon>Russulales</taxon>
        <taxon>Auriscalpiaceae</taxon>
        <taxon>Auriscalpium</taxon>
    </lineage>
</organism>
<comment type="caution">
    <text evidence="1">The sequence shown here is derived from an EMBL/GenBank/DDBJ whole genome shotgun (WGS) entry which is preliminary data.</text>
</comment>
<sequence length="158" mass="17254">MAAEHDGAGEPQEACAPPAAGGTLSEGCVRDSSMDAEWTAWADKASQHSGGMGGWTGVDGGVHYIRRATSEARGRTRAVATRVGEFDGPEMGNLTVPWGLIWPRRKPLTFAFGCRLRLDRLSGTRGPQPQHDAKRADMTRKSWKHCNRPDRSAYLHRV</sequence>